<evidence type="ECO:0000313" key="2">
    <source>
        <dbReference type="EMBL" id="PSH55746.1"/>
    </source>
</evidence>
<evidence type="ECO:0000256" key="1">
    <source>
        <dbReference type="SAM" id="SignalP"/>
    </source>
</evidence>
<dbReference type="Proteomes" id="UP000241158">
    <property type="component" value="Unassembled WGS sequence"/>
</dbReference>
<evidence type="ECO:0008006" key="4">
    <source>
        <dbReference type="Google" id="ProtNLM"/>
    </source>
</evidence>
<reference evidence="3" key="1">
    <citation type="submission" date="2017-11" db="EMBL/GenBank/DDBJ databases">
        <authorList>
            <person name="Kuznetsova I."/>
            <person name="Sazanova A."/>
            <person name="Chirak E."/>
            <person name="Safronova V."/>
            <person name="Willems A."/>
        </authorList>
    </citation>
    <scope>NUCLEOTIDE SEQUENCE [LARGE SCALE GENOMIC DNA]</scope>
    <source>
        <strain evidence="3">PEPV15</strain>
    </source>
</reference>
<dbReference type="AlphaFoldDB" id="A0A2P7ANG6"/>
<accession>A0A2P7ANG6</accession>
<feature type="signal peptide" evidence="1">
    <location>
        <begin position="1"/>
        <end position="26"/>
    </location>
</feature>
<gene>
    <name evidence="2" type="ORF">CU100_18900</name>
</gene>
<keyword evidence="3" id="KW-1185">Reference proteome</keyword>
<comment type="caution">
    <text evidence="2">The sequence shown here is derived from an EMBL/GenBank/DDBJ whole genome shotgun (WGS) entry which is preliminary data.</text>
</comment>
<evidence type="ECO:0000313" key="3">
    <source>
        <dbReference type="Proteomes" id="UP000241158"/>
    </source>
</evidence>
<sequence>MSLMRVVALVMSLALSMLVIVQPVFAQEPVFPGGSGVGLVPPPGVVLSTNFSGFEDAAKGTSIVVTELPTDAYAALAAKFNPEGLRETGIEAGPAENWPVEGAVVSKLIRGSQVAAGIKYRKWVVLVGAKTTTAMVTVQIPDGVPGGLSDADVETALRTIAVRTPPSLDEQVAALPFKLSDTAGFRPVRVIAGATYLLTDGPNDIATNPSQPMIIIASNLNTAPEPSLRMDFAKQAFASLTGIKDVQSNNETSSQANGAEWVEIDGSGKDSASGEPLYVAQIARFETSRYVRAILIVKESEKDKYSERFRKLAKSMTIN</sequence>
<protein>
    <recommendedName>
        <fullName evidence="4">DUF1795 domain-containing protein</fullName>
    </recommendedName>
</protein>
<keyword evidence="1" id="KW-0732">Signal</keyword>
<dbReference type="EMBL" id="PGGN01000004">
    <property type="protein sequence ID" value="PSH55746.1"/>
    <property type="molecule type" value="Genomic_DNA"/>
</dbReference>
<organism evidence="2 3">
    <name type="scientific">Phyllobacterium endophyticum</name>
    <dbReference type="NCBI Taxonomy" id="1149773"/>
    <lineage>
        <taxon>Bacteria</taxon>
        <taxon>Pseudomonadati</taxon>
        <taxon>Pseudomonadota</taxon>
        <taxon>Alphaproteobacteria</taxon>
        <taxon>Hyphomicrobiales</taxon>
        <taxon>Phyllobacteriaceae</taxon>
        <taxon>Phyllobacterium</taxon>
    </lineage>
</organism>
<proteinExistence type="predicted"/>
<name>A0A2P7ANG6_9HYPH</name>
<feature type="chain" id="PRO_5015148301" description="DUF1795 domain-containing protein" evidence="1">
    <location>
        <begin position="27"/>
        <end position="319"/>
    </location>
</feature>